<evidence type="ECO:0000256" key="1">
    <source>
        <dbReference type="SAM" id="MobiDB-lite"/>
    </source>
</evidence>
<dbReference type="PANTHER" id="PTHR13302">
    <property type="entry name" value="CONSERVED OLIGOMERIC GOLGI COMPLEX COMPONENT 3"/>
    <property type="match status" value="1"/>
</dbReference>
<keyword evidence="4" id="KW-1185">Reference proteome</keyword>
<dbReference type="GeneID" id="6996773"/>
<organism evidence="3 4">
    <name type="scientific">Cryptosporidium muris (strain RN66)</name>
    <dbReference type="NCBI Taxonomy" id="441375"/>
    <lineage>
        <taxon>Eukaryota</taxon>
        <taxon>Sar</taxon>
        <taxon>Alveolata</taxon>
        <taxon>Apicomplexa</taxon>
        <taxon>Conoidasida</taxon>
        <taxon>Coccidia</taxon>
        <taxon>Eucoccidiorida</taxon>
        <taxon>Eimeriorina</taxon>
        <taxon>Cryptosporidiidae</taxon>
        <taxon>Cryptosporidium</taxon>
    </lineage>
</organism>
<evidence type="ECO:0000313" key="4">
    <source>
        <dbReference type="Proteomes" id="UP000001460"/>
    </source>
</evidence>
<evidence type="ECO:0000313" key="3">
    <source>
        <dbReference type="EMBL" id="EEA07160.1"/>
    </source>
</evidence>
<accession>B6AG19</accession>
<dbReference type="Proteomes" id="UP000001460">
    <property type="component" value="Unassembled WGS sequence"/>
</dbReference>
<dbReference type="EMBL" id="DS989732">
    <property type="protein sequence ID" value="EEA07160.1"/>
    <property type="molecule type" value="Genomic_DNA"/>
</dbReference>
<dbReference type="InterPro" id="IPR048685">
    <property type="entry name" value="COG3_C"/>
</dbReference>
<dbReference type="GO" id="GO:0005801">
    <property type="term" value="C:cis-Golgi network"/>
    <property type="evidence" value="ECO:0007669"/>
    <property type="project" value="InterPro"/>
</dbReference>
<gene>
    <name evidence="3" type="ORF">CMU_000300</name>
</gene>
<dbReference type="OrthoDB" id="338507at2759"/>
<feature type="domain" description="Conserved oligomeric Golgi complex subunit 3 C-terminal" evidence="2">
    <location>
        <begin position="271"/>
        <end position="739"/>
    </location>
</feature>
<dbReference type="GO" id="GO:0016020">
    <property type="term" value="C:membrane"/>
    <property type="evidence" value="ECO:0007669"/>
    <property type="project" value="InterPro"/>
</dbReference>
<dbReference type="GO" id="GO:0017119">
    <property type="term" value="C:Golgi transport complex"/>
    <property type="evidence" value="ECO:0007669"/>
    <property type="project" value="TreeGrafter"/>
</dbReference>
<dbReference type="GO" id="GO:0006886">
    <property type="term" value="P:intracellular protein transport"/>
    <property type="evidence" value="ECO:0007669"/>
    <property type="project" value="InterPro"/>
</dbReference>
<evidence type="ECO:0000259" key="2">
    <source>
        <dbReference type="Pfam" id="PF20671"/>
    </source>
</evidence>
<dbReference type="VEuPathDB" id="CryptoDB:CMU_000300"/>
<dbReference type="InterPro" id="IPR007265">
    <property type="entry name" value="COG_su3"/>
</dbReference>
<sequence>MTIPISASPIFIPDYTINILKEISEEYTGNTFFSGLILLPTIHEGQEDQYESYHEDINDTNILERNYSLNNISSTKKYTNEFSTVMKFFEKVLKSEDNIRTTIREVDTQKMEFIKNIGSLKKICNHSLDILRQSESQMEIIEEYVYPYQQYNVLVHKLQNGKLSNNIFEMNQNFEIVDHSTNFFQVNSDLLNANYYFDNFKKIRLKLCLHIVSLLSNTLNSANQKTDFYRSLETKTENSEISNDSDLEHNISMGVNASKMQKNVRNEENMLLYYIQLKSIGKTFNEYISLLVNRFNATHQNESYKSCLYQLETIYINYRMNDDVFGIMAFKKYRIEDSMSRTKPNSSFSPHIKNFTRLALNYCKYEWLVFNSFFGYEVQHNSVNTNDKCAESNKNKNIYSTTLAMSSYDTCNEFEMNRLSFASLMSGFGAEYYDKLNYFIQQLHDDLKSLRECILYLSRDIAGLASEFHSNLLIPDAYLSSFLYYVAKLQNLLVEKLLSSLNNYVQANIEDYEIKDVELNYPNILLNNKDRGIQSYMYGNSMGIQSRVTKDSAFTEYNTCLDKALEEENIFSTFESVRISKCEDNEILTHVSFPPNTIRLQTNSDSGDTAEDEYSEKSHLEQNLTYKVSYVKDNGKNNQIESNLPGQQGQVNIDNNVICLKNYCYGVVNNSFIALSYIYNVTPYPIYTHISSLIVEKCCNKLIQAHHYIANKYQHNKIDKLYHGHLFIIRNLLYLMSKLIFIDRQDLNQYNLLHCNFKYSNNAILSSSDTRRTSLDGSETNSNSKYTYKYKSTTYDALKITDTILNRYIDELINGICSFICLPLTKIVLQVHPEIQQDDIKELQCTDITYIKDSIANFWDNLKVHINSYILVYLDLYLTIDFSSPESSIDDPQVLEDLVGKSQHIHNTNLSDILDKDLLSLDQLFKSQSISNSIYSSIKNIIIESVLFEFDHILSSRIGLPKEVIERELGWDLDQILGFLKDVDLEMNRTR</sequence>
<name>B6AG19_CRYMR</name>
<feature type="region of interest" description="Disordered" evidence="1">
    <location>
        <begin position="599"/>
        <end position="618"/>
    </location>
</feature>
<dbReference type="GO" id="GO:0006891">
    <property type="term" value="P:intra-Golgi vesicle-mediated transport"/>
    <property type="evidence" value="ECO:0007669"/>
    <property type="project" value="TreeGrafter"/>
</dbReference>
<dbReference type="Pfam" id="PF20671">
    <property type="entry name" value="COG3_C"/>
    <property type="match status" value="1"/>
</dbReference>
<dbReference type="PANTHER" id="PTHR13302:SF8">
    <property type="entry name" value="CONSERVED OLIGOMERIC GOLGI COMPLEX SUBUNIT 3"/>
    <property type="match status" value="1"/>
</dbReference>
<dbReference type="GO" id="GO:0007030">
    <property type="term" value="P:Golgi organization"/>
    <property type="evidence" value="ECO:0007669"/>
    <property type="project" value="TreeGrafter"/>
</dbReference>
<dbReference type="OMA" id="PIYTHIS"/>
<dbReference type="AlphaFoldDB" id="B6AG19"/>
<dbReference type="RefSeq" id="XP_002141509.1">
    <property type="nucleotide sequence ID" value="XM_002141473.1"/>
</dbReference>
<proteinExistence type="predicted"/>
<protein>
    <recommendedName>
        <fullName evidence="2">Conserved oligomeric Golgi complex subunit 3 C-terminal domain-containing protein</fullName>
    </recommendedName>
</protein>
<reference evidence="3" key="1">
    <citation type="submission" date="2008-06" db="EMBL/GenBank/DDBJ databases">
        <authorList>
            <person name="Lorenzi H."/>
            <person name="Inman J."/>
            <person name="Miller J."/>
            <person name="Schobel S."/>
            <person name="Amedeo P."/>
            <person name="Caler E.V."/>
            <person name="da Silva J."/>
        </authorList>
    </citation>
    <scope>NUCLEOTIDE SEQUENCE [LARGE SCALE GENOMIC DNA]</scope>
    <source>
        <strain evidence="3">RN66</strain>
    </source>
</reference>